<gene>
    <name evidence="4" type="primary">TMEM61</name>
</gene>
<dbReference type="Proteomes" id="UP000694863">
    <property type="component" value="Unplaced"/>
</dbReference>
<keyword evidence="2" id="KW-0472">Membrane</keyword>
<keyword evidence="2" id="KW-1133">Transmembrane helix</keyword>
<feature type="transmembrane region" description="Helical" evidence="2">
    <location>
        <begin position="64"/>
        <end position="84"/>
    </location>
</feature>
<dbReference type="InterPro" id="IPR028164">
    <property type="entry name" value="TMEM61"/>
</dbReference>
<reference evidence="4" key="1">
    <citation type="submission" date="2025-08" db="UniProtKB">
        <authorList>
            <consortium name="RefSeq"/>
        </authorList>
    </citation>
    <scope>IDENTIFICATION</scope>
</reference>
<keyword evidence="3" id="KW-1185">Reference proteome</keyword>
<sequence>MCDRGRVASNLRYCMMVGGTMVLVVGTLCFAWWSEGDEGAHPGQLASPTGHPEPEATSPLLKSVSFFCCGAGGLLLLLGLLWSAKASPQGPPQWDPYHLSRDLHYLTVDTWEESCRTPKMTTIPTYEEAMAEAAPTPPAYPTDEDLKYSAPGDALLGTQPPWPPPSYESTVLARDAIPAENARG</sequence>
<proteinExistence type="predicted"/>
<keyword evidence="2 4" id="KW-0812">Transmembrane</keyword>
<dbReference type="Pfam" id="PF15105">
    <property type="entry name" value="TMEM61"/>
    <property type="match status" value="1"/>
</dbReference>
<name>A0ABM0IGQ1_ECHTE</name>
<dbReference type="PANTHER" id="PTHR37151">
    <property type="entry name" value="TRANSMEMBRANE PROTEIN 61"/>
    <property type="match status" value="1"/>
</dbReference>
<accession>A0ABM0IGQ1</accession>
<feature type="transmembrane region" description="Helical" evidence="2">
    <location>
        <begin position="12"/>
        <end position="33"/>
    </location>
</feature>
<evidence type="ECO:0000313" key="4">
    <source>
        <dbReference type="RefSeq" id="XP_004699699.1"/>
    </source>
</evidence>
<evidence type="ECO:0000256" key="1">
    <source>
        <dbReference type="SAM" id="MobiDB-lite"/>
    </source>
</evidence>
<organism evidence="3 4">
    <name type="scientific">Echinops telfairi</name>
    <name type="common">Lesser hedgehog tenrec</name>
    <dbReference type="NCBI Taxonomy" id="9371"/>
    <lineage>
        <taxon>Eukaryota</taxon>
        <taxon>Metazoa</taxon>
        <taxon>Chordata</taxon>
        <taxon>Craniata</taxon>
        <taxon>Vertebrata</taxon>
        <taxon>Euteleostomi</taxon>
        <taxon>Mammalia</taxon>
        <taxon>Eutheria</taxon>
        <taxon>Afrotheria</taxon>
        <taxon>Tenrecidae</taxon>
        <taxon>Tenrecinae</taxon>
        <taxon>Echinops</taxon>
    </lineage>
</organism>
<dbReference type="RefSeq" id="XP_004699699.1">
    <property type="nucleotide sequence ID" value="XM_004699642.2"/>
</dbReference>
<protein>
    <submittedName>
        <fullName evidence="4">Transmembrane protein 61</fullName>
    </submittedName>
</protein>
<dbReference type="PANTHER" id="PTHR37151:SF1">
    <property type="entry name" value="TRANSMEMBRANE PROTEIN 61"/>
    <property type="match status" value="1"/>
</dbReference>
<dbReference type="GeneID" id="101650618"/>
<evidence type="ECO:0000256" key="2">
    <source>
        <dbReference type="SAM" id="Phobius"/>
    </source>
</evidence>
<dbReference type="RefSeq" id="XP_045147927.1">
    <property type="nucleotide sequence ID" value="XM_045291992.1"/>
</dbReference>
<evidence type="ECO:0000313" key="3">
    <source>
        <dbReference type="Proteomes" id="UP000694863"/>
    </source>
</evidence>
<feature type="region of interest" description="Disordered" evidence="1">
    <location>
        <begin position="142"/>
        <end position="184"/>
    </location>
</feature>